<proteinExistence type="predicted"/>
<evidence type="ECO:0008006" key="3">
    <source>
        <dbReference type="Google" id="ProtNLM"/>
    </source>
</evidence>
<dbReference type="Proteomes" id="UP000036503">
    <property type="component" value="Unassembled WGS sequence"/>
</dbReference>
<dbReference type="PATRIC" id="fig|1122219.3.peg.262"/>
<dbReference type="Gene3D" id="3.40.109.40">
    <property type="match status" value="1"/>
</dbReference>
<keyword evidence="2" id="KW-1185">Reference proteome</keyword>
<dbReference type="SUPFAM" id="SSF56507">
    <property type="entry name" value="Methionine synthase activation domain-like"/>
    <property type="match status" value="1"/>
</dbReference>
<dbReference type="InterPro" id="IPR037010">
    <property type="entry name" value="VitB12-dep_Met_synth_activ_sf"/>
</dbReference>
<dbReference type="InParanoid" id="A0A0J6X0S8"/>
<evidence type="ECO:0000313" key="2">
    <source>
        <dbReference type="Proteomes" id="UP000036503"/>
    </source>
</evidence>
<evidence type="ECO:0000313" key="1">
    <source>
        <dbReference type="EMBL" id="KMO87762.1"/>
    </source>
</evidence>
<accession>A0A0J6X0S8</accession>
<dbReference type="STRING" id="39029.BSR42_12160"/>
<comment type="caution">
    <text evidence="1">The sequence shown here is derived from an EMBL/GenBank/DDBJ whole genome shotgun (WGS) entry which is preliminary data.</text>
</comment>
<reference evidence="1 2" key="1">
    <citation type="submission" date="2015-06" db="EMBL/GenBank/DDBJ databases">
        <title>Draft genome sequence of beer spoilage bacterium Megasphaera cerevisiae type strain 20462.</title>
        <authorList>
            <person name="Kutumbaka K."/>
            <person name="Pasmowitz J."/>
            <person name="Mategko J."/>
            <person name="Reyes D."/>
            <person name="Friedrich A."/>
            <person name="Han S."/>
            <person name="Martens-Habbena W."/>
            <person name="Neal-McKinney J."/>
            <person name="Janagama H.K."/>
            <person name="Nadala C."/>
            <person name="Samadpour M."/>
        </authorList>
    </citation>
    <scope>NUCLEOTIDE SEQUENCE [LARGE SCALE GENOMIC DNA]</scope>
    <source>
        <strain evidence="1 2">DSM 20462</strain>
    </source>
</reference>
<dbReference type="AlphaFoldDB" id="A0A0J6X0S8"/>
<protein>
    <recommendedName>
        <fullName evidence="3">Methionine synthase</fullName>
    </recommendedName>
</protein>
<name>A0A0J6X0S8_9FIRM</name>
<dbReference type="OrthoDB" id="9816190at2"/>
<sequence length="220" mass="23604">MPLLDIDLQEINPVAVKEYAEQRGGTNIDQEQIADACQIVRQQAHPQGIFHQCFYDSTSHSVLCDTPFTIKGHQICTHLEAASIVLVMAVTLGTAIEEKIDKLFLAKEFAAGLTLDSAAAVATQQIADDLTQHINNVSKTKGYTVTWRFSPGSGDWPAGQQKDLARAVHAEKIGISFSHSGMLVPRKSILALLGLQYTGTGCSDGACACCTMAGHCSGEE</sequence>
<gene>
    <name evidence="1" type="ORF">AB840_01160</name>
</gene>
<dbReference type="EMBL" id="LEKT01000002">
    <property type="protein sequence ID" value="KMO87762.1"/>
    <property type="molecule type" value="Genomic_DNA"/>
</dbReference>
<organism evidence="1 2">
    <name type="scientific">Megasphaera cerevisiae DSM 20462</name>
    <dbReference type="NCBI Taxonomy" id="1122219"/>
    <lineage>
        <taxon>Bacteria</taxon>
        <taxon>Bacillati</taxon>
        <taxon>Bacillota</taxon>
        <taxon>Negativicutes</taxon>
        <taxon>Veillonellales</taxon>
        <taxon>Veillonellaceae</taxon>
        <taxon>Megasphaera</taxon>
    </lineage>
</organism>
<dbReference type="RefSeq" id="WP_048512983.1">
    <property type="nucleotide sequence ID" value="NZ_FUXD01000009.1"/>
</dbReference>
<dbReference type="GO" id="GO:0008705">
    <property type="term" value="F:methionine synthase activity"/>
    <property type="evidence" value="ECO:0007669"/>
    <property type="project" value="InterPro"/>
</dbReference>